<dbReference type="EMBL" id="JACIDN010000003">
    <property type="protein sequence ID" value="MBB3902181.1"/>
    <property type="molecule type" value="Genomic_DNA"/>
</dbReference>
<reference evidence="2 3" key="3">
    <citation type="submission" date="2020-08" db="EMBL/GenBank/DDBJ databases">
        <title>Genomic Encyclopedia of Type Strains, Phase IV (KMG-IV): sequencing the most valuable type-strain genomes for metagenomic binning, comparative biology and taxonomic classification.</title>
        <authorList>
            <person name="Goeker M."/>
        </authorList>
    </citation>
    <scope>NUCLEOTIDE SEQUENCE [LARGE SCALE GENOMIC DNA]</scope>
    <source>
        <strain evidence="2 3">DSM 24105</strain>
    </source>
</reference>
<name>A0A7W6F6M2_9HYPH</name>
<evidence type="ECO:0000313" key="4">
    <source>
        <dbReference type="Proteomes" id="UP001156881"/>
    </source>
</evidence>
<protein>
    <submittedName>
        <fullName evidence="2">Uncharacterized protein</fullName>
    </submittedName>
</protein>
<dbReference type="RefSeq" id="WP_183503879.1">
    <property type="nucleotide sequence ID" value="NZ_BSPG01000001.1"/>
</dbReference>
<reference evidence="1" key="4">
    <citation type="submission" date="2023-01" db="EMBL/GenBank/DDBJ databases">
        <title>Draft genome sequence of Methylobacterium brachythecii strain NBRC 107710.</title>
        <authorList>
            <person name="Sun Q."/>
            <person name="Mori K."/>
        </authorList>
    </citation>
    <scope>NUCLEOTIDE SEQUENCE</scope>
    <source>
        <strain evidence="1">NBRC 107710</strain>
    </source>
</reference>
<dbReference type="Proteomes" id="UP001156881">
    <property type="component" value="Unassembled WGS sequence"/>
</dbReference>
<evidence type="ECO:0000313" key="1">
    <source>
        <dbReference type="EMBL" id="GLS42026.1"/>
    </source>
</evidence>
<comment type="caution">
    <text evidence="2">The sequence shown here is derived from an EMBL/GenBank/DDBJ whole genome shotgun (WGS) entry which is preliminary data.</text>
</comment>
<sequence length="107" mass="11562">MSNDVESRLLDLELRFGHFLTNTSETFAEFHGQAAETAAQTSAVIAVILEELIDDGALDRGRLIHAMEIHAGSISDGGRFGTRRLAVESLLSHLRPSRKGGGSRSSQ</sequence>
<dbReference type="Proteomes" id="UP000517759">
    <property type="component" value="Unassembled WGS sequence"/>
</dbReference>
<evidence type="ECO:0000313" key="2">
    <source>
        <dbReference type="EMBL" id="MBB3902181.1"/>
    </source>
</evidence>
<reference evidence="1" key="1">
    <citation type="journal article" date="2014" name="Int. J. Syst. Evol. Microbiol.">
        <title>Complete genome of a new Firmicutes species belonging to the dominant human colonic microbiota ('Ruminococcus bicirculans') reveals two chromosomes and a selective capacity to utilize plant glucans.</title>
        <authorList>
            <consortium name="NISC Comparative Sequencing Program"/>
            <person name="Wegmann U."/>
            <person name="Louis P."/>
            <person name="Goesmann A."/>
            <person name="Henrissat B."/>
            <person name="Duncan S.H."/>
            <person name="Flint H.J."/>
        </authorList>
    </citation>
    <scope>NUCLEOTIDE SEQUENCE</scope>
    <source>
        <strain evidence="1">NBRC 107710</strain>
    </source>
</reference>
<evidence type="ECO:0000313" key="3">
    <source>
        <dbReference type="Proteomes" id="UP000517759"/>
    </source>
</evidence>
<proteinExistence type="predicted"/>
<dbReference type="EMBL" id="BSPG01000001">
    <property type="protein sequence ID" value="GLS42026.1"/>
    <property type="molecule type" value="Genomic_DNA"/>
</dbReference>
<gene>
    <name evidence="1" type="ORF">GCM10007884_00110</name>
    <name evidence="2" type="ORF">GGR33_001676</name>
</gene>
<reference evidence="4" key="2">
    <citation type="journal article" date="2019" name="Int. J. Syst. Evol. Microbiol.">
        <title>The Global Catalogue of Microorganisms (GCM) 10K type strain sequencing project: providing services to taxonomists for standard genome sequencing and annotation.</title>
        <authorList>
            <consortium name="The Broad Institute Genomics Platform"/>
            <consortium name="The Broad Institute Genome Sequencing Center for Infectious Disease"/>
            <person name="Wu L."/>
            <person name="Ma J."/>
        </authorList>
    </citation>
    <scope>NUCLEOTIDE SEQUENCE [LARGE SCALE GENOMIC DNA]</scope>
    <source>
        <strain evidence="4">NBRC 107710</strain>
    </source>
</reference>
<accession>A0A7W6F6M2</accession>
<dbReference type="AlphaFoldDB" id="A0A7W6F6M2"/>
<organism evidence="2 3">
    <name type="scientific">Methylobacterium brachythecii</name>
    <dbReference type="NCBI Taxonomy" id="1176177"/>
    <lineage>
        <taxon>Bacteria</taxon>
        <taxon>Pseudomonadati</taxon>
        <taxon>Pseudomonadota</taxon>
        <taxon>Alphaproteobacteria</taxon>
        <taxon>Hyphomicrobiales</taxon>
        <taxon>Methylobacteriaceae</taxon>
        <taxon>Methylobacterium</taxon>
    </lineage>
</organism>
<keyword evidence="4" id="KW-1185">Reference proteome</keyword>